<comment type="caution">
    <text evidence="1">The sequence shown here is derived from an EMBL/GenBank/DDBJ whole genome shotgun (WGS) entry which is preliminary data.</text>
</comment>
<reference evidence="1" key="1">
    <citation type="journal article" date="2015" name="Nature">
        <title>Complex archaea that bridge the gap between prokaryotes and eukaryotes.</title>
        <authorList>
            <person name="Spang A."/>
            <person name="Saw J.H."/>
            <person name="Jorgensen S.L."/>
            <person name="Zaremba-Niedzwiedzka K."/>
            <person name="Martijn J."/>
            <person name="Lind A.E."/>
            <person name="van Eijk R."/>
            <person name="Schleper C."/>
            <person name="Guy L."/>
            <person name="Ettema T.J."/>
        </authorList>
    </citation>
    <scope>NUCLEOTIDE SEQUENCE</scope>
</reference>
<name>A0A0F9SQQ5_9ZZZZ</name>
<proteinExistence type="predicted"/>
<dbReference type="AlphaFoldDB" id="A0A0F9SQQ5"/>
<gene>
    <name evidence="1" type="ORF">LCGC14_0823320</name>
</gene>
<dbReference type="EMBL" id="LAZR01002324">
    <property type="protein sequence ID" value="KKN31503.1"/>
    <property type="molecule type" value="Genomic_DNA"/>
</dbReference>
<organism evidence="1">
    <name type="scientific">marine sediment metagenome</name>
    <dbReference type="NCBI Taxonomy" id="412755"/>
    <lineage>
        <taxon>unclassified sequences</taxon>
        <taxon>metagenomes</taxon>
        <taxon>ecological metagenomes</taxon>
    </lineage>
</organism>
<evidence type="ECO:0000313" key="1">
    <source>
        <dbReference type="EMBL" id="KKN31503.1"/>
    </source>
</evidence>
<accession>A0A0F9SQQ5</accession>
<protein>
    <submittedName>
        <fullName evidence="1">Uncharacterized protein</fullName>
    </submittedName>
</protein>
<sequence length="85" mass="9740">MENLIKGVCKLGKLVSKYIPRIVSIDDVSRACIIDGYLITEDTTLIEIMDNSTKDNIYRMGMVYQKLGINKSLREHGLKPYFRSI</sequence>